<accession>F9WST6</accession>
<protein>
    <submittedName>
        <fullName evidence="1">Uncharacterized protein</fullName>
    </submittedName>
</protein>
<dbReference type="AlphaFoldDB" id="F9WST6"/>
<evidence type="ECO:0000313" key="2">
    <source>
        <dbReference type="Proteomes" id="UP000009027"/>
    </source>
</evidence>
<dbReference type="EMBL" id="CAEX01006003">
    <property type="protein sequence ID" value="CCD20625.1"/>
    <property type="molecule type" value="Genomic_DNA"/>
</dbReference>
<keyword evidence="2" id="KW-1185">Reference proteome</keyword>
<reference evidence="1 2" key="1">
    <citation type="journal article" date="2012" name="Proc. Natl. Acad. Sci. U.S.A.">
        <title>Antigenic diversity is generated by distinct evolutionary mechanisms in African trypanosome species.</title>
        <authorList>
            <person name="Jackson A.P."/>
            <person name="Berry A."/>
            <person name="Aslett M."/>
            <person name="Allison H.C."/>
            <person name="Burton P."/>
            <person name="Vavrova-Anderson J."/>
            <person name="Brown R."/>
            <person name="Browne H."/>
            <person name="Corton N."/>
            <person name="Hauser H."/>
            <person name="Gamble J."/>
            <person name="Gilderthorp R."/>
            <person name="Marcello L."/>
            <person name="McQuillan J."/>
            <person name="Otto T.D."/>
            <person name="Quail M.A."/>
            <person name="Sanders M.J."/>
            <person name="van Tonder A."/>
            <person name="Ginger M.L."/>
            <person name="Field M.C."/>
            <person name="Barry J.D."/>
            <person name="Hertz-Fowler C."/>
            <person name="Berriman M."/>
        </authorList>
    </citation>
    <scope>NUCLEOTIDE SEQUENCE</scope>
    <source>
        <strain evidence="1 2">Y486</strain>
    </source>
</reference>
<organism evidence="1 2">
    <name type="scientific">Trypanosoma vivax (strain Y486)</name>
    <dbReference type="NCBI Taxonomy" id="1055687"/>
    <lineage>
        <taxon>Eukaryota</taxon>
        <taxon>Discoba</taxon>
        <taxon>Euglenozoa</taxon>
        <taxon>Kinetoplastea</taxon>
        <taxon>Metakinetoplastina</taxon>
        <taxon>Trypanosomatida</taxon>
        <taxon>Trypanosomatidae</taxon>
        <taxon>Trypanosoma</taxon>
        <taxon>Duttonella</taxon>
    </lineage>
</organism>
<name>F9WST6_TRYVY</name>
<dbReference type="Proteomes" id="UP000009027">
    <property type="component" value="Unassembled WGS sequence"/>
</dbReference>
<gene>
    <name evidence="1" type="ORF">TvY486_0002980</name>
</gene>
<evidence type="ECO:0000313" key="1">
    <source>
        <dbReference type="EMBL" id="CCD20625.1"/>
    </source>
</evidence>
<proteinExistence type="predicted"/>
<sequence length="293" mass="32044">MKRQFTLAINNLNEAESQVKEALLKAVSETRETLCTWNTFLLKEVPAVDELKKWIDVTKGEAGELRRELCLSAEKVSLATSKISEVMEVMGSVDEVMPSVKESTQQVRVAYGQTPERCKSASVAVAPAVSLVEKASVAAHLLSERQQKIEMLMNERHVWLENVHKEIVDGLGNAFVKYRSEMFSKCKYMPDLPVPGTPIGDVDVLLSALVKVGSYGNTNGVEAALSECKNQQLELNNVMSGMRAAAGNSIREATEVSQRSDAALTSAKGVLIELLEKQKTQLCATVLGLEEMG</sequence>
<dbReference type="VEuPathDB" id="TriTrypDB:TvY486_0002980"/>